<gene>
    <name evidence="12" type="ORF">ABT276_01595</name>
</gene>
<dbReference type="Gene3D" id="3.90.180.10">
    <property type="entry name" value="Medium-chain alcohol dehydrogenases, catalytic domain"/>
    <property type="match status" value="1"/>
</dbReference>
<dbReference type="SUPFAM" id="SSF50129">
    <property type="entry name" value="GroES-like"/>
    <property type="match status" value="1"/>
</dbReference>
<dbReference type="PROSITE" id="PS00059">
    <property type="entry name" value="ADH_ZINC"/>
    <property type="match status" value="1"/>
</dbReference>
<comment type="catalytic activity">
    <reaction evidence="8">
        <text>a primary alcohol + NAD(+) = an aldehyde + NADH + H(+)</text>
        <dbReference type="Rhea" id="RHEA:10736"/>
        <dbReference type="ChEBI" id="CHEBI:15378"/>
        <dbReference type="ChEBI" id="CHEBI:15734"/>
        <dbReference type="ChEBI" id="CHEBI:17478"/>
        <dbReference type="ChEBI" id="CHEBI:57540"/>
        <dbReference type="ChEBI" id="CHEBI:57945"/>
        <dbReference type="EC" id="1.1.1.1"/>
    </reaction>
</comment>
<accession>A0ABV1UMT4</accession>
<dbReference type="EC" id="1.1.1.1" evidence="3"/>
<dbReference type="PANTHER" id="PTHR42940">
    <property type="entry name" value="ALCOHOL DEHYDROGENASE 1-RELATED"/>
    <property type="match status" value="1"/>
</dbReference>
<evidence type="ECO:0000313" key="12">
    <source>
        <dbReference type="EMBL" id="MER6612115.1"/>
    </source>
</evidence>
<dbReference type="InterPro" id="IPR011032">
    <property type="entry name" value="GroES-like_sf"/>
</dbReference>
<keyword evidence="5 9" id="KW-0862">Zinc</keyword>
<name>A0ABV1UMT4_9ACTN</name>
<evidence type="ECO:0000313" key="13">
    <source>
        <dbReference type="Proteomes" id="UP001445472"/>
    </source>
</evidence>
<evidence type="ECO:0000256" key="7">
    <source>
        <dbReference type="ARBA" id="ARBA00049164"/>
    </source>
</evidence>
<dbReference type="Proteomes" id="UP001445472">
    <property type="component" value="Unassembled WGS sequence"/>
</dbReference>
<dbReference type="Pfam" id="PF08240">
    <property type="entry name" value="ADH_N"/>
    <property type="match status" value="1"/>
</dbReference>
<dbReference type="InterPro" id="IPR036291">
    <property type="entry name" value="NAD(P)-bd_dom_sf"/>
</dbReference>
<comment type="catalytic activity">
    <reaction evidence="7">
        <text>a secondary alcohol + NAD(+) = a ketone + NADH + H(+)</text>
        <dbReference type="Rhea" id="RHEA:10740"/>
        <dbReference type="ChEBI" id="CHEBI:15378"/>
        <dbReference type="ChEBI" id="CHEBI:17087"/>
        <dbReference type="ChEBI" id="CHEBI:35681"/>
        <dbReference type="ChEBI" id="CHEBI:57540"/>
        <dbReference type="ChEBI" id="CHEBI:57945"/>
        <dbReference type="EC" id="1.1.1.1"/>
    </reaction>
</comment>
<dbReference type="GO" id="GO:0016491">
    <property type="term" value="F:oxidoreductase activity"/>
    <property type="evidence" value="ECO:0007669"/>
    <property type="project" value="UniProtKB-KW"/>
</dbReference>
<dbReference type="InterPro" id="IPR002328">
    <property type="entry name" value="ADH_Zn_CS"/>
</dbReference>
<evidence type="ECO:0000256" key="9">
    <source>
        <dbReference type="RuleBase" id="RU361277"/>
    </source>
</evidence>
<proteinExistence type="inferred from homology"/>
<keyword evidence="6 12" id="KW-0560">Oxidoreductase</keyword>
<feature type="domain" description="Alcohol dehydrogenase-like C-terminal" evidence="10">
    <location>
        <begin position="178"/>
        <end position="291"/>
    </location>
</feature>
<feature type="domain" description="Alcohol dehydrogenase-like N-terminal" evidence="11">
    <location>
        <begin position="25"/>
        <end position="135"/>
    </location>
</feature>
<evidence type="ECO:0000259" key="10">
    <source>
        <dbReference type="Pfam" id="PF00107"/>
    </source>
</evidence>
<dbReference type="InterPro" id="IPR013154">
    <property type="entry name" value="ADH-like_N"/>
</dbReference>
<evidence type="ECO:0000256" key="2">
    <source>
        <dbReference type="ARBA" id="ARBA00008072"/>
    </source>
</evidence>
<dbReference type="EMBL" id="JBEPBX010000001">
    <property type="protein sequence ID" value="MER6612115.1"/>
    <property type="molecule type" value="Genomic_DNA"/>
</dbReference>
<evidence type="ECO:0000256" key="4">
    <source>
        <dbReference type="ARBA" id="ARBA00022723"/>
    </source>
</evidence>
<dbReference type="InterPro" id="IPR014187">
    <property type="entry name" value="ADH_Zn_typ-2"/>
</dbReference>
<sequence length="331" mass="34981">MPAWVAAAARRGEIRCVELPVPVPGPDDLLVKVRVCGVCRTDLHVRDADLPPHRERVVPGHEAVGEVVAVGGRVAGPRMGSRVGIPWLRRTCGMCRYCLRGRENLCPSSLYTGWDADGGYAPYATVPASYAYELPAGYTDEELAPLLCAGIIGFRALSSADLPEGGLLGIYGFGASAHLTAQVALAQGAVVHVFTRSPAAQALALQLGAASASDPGTPPAELLDAAILFAPAGSLVPIALEALDSGGTLSIAGIHLTDIPPLDYQRHLFRERTVRTVAANTRQDGRDFLATAARHRLRARLTVYDFDDADRALDDLAEGRVSGAAVIRLQP</sequence>
<comment type="caution">
    <text evidence="12">The sequence shown here is derived from an EMBL/GenBank/DDBJ whole genome shotgun (WGS) entry which is preliminary data.</text>
</comment>
<dbReference type="Pfam" id="PF00107">
    <property type="entry name" value="ADH_zinc_N"/>
    <property type="match status" value="1"/>
</dbReference>
<dbReference type="SUPFAM" id="SSF51735">
    <property type="entry name" value="NAD(P)-binding Rossmann-fold domains"/>
    <property type="match status" value="1"/>
</dbReference>
<evidence type="ECO:0000256" key="8">
    <source>
        <dbReference type="ARBA" id="ARBA00049243"/>
    </source>
</evidence>
<evidence type="ECO:0000256" key="5">
    <source>
        <dbReference type="ARBA" id="ARBA00022833"/>
    </source>
</evidence>
<dbReference type="Gene3D" id="3.40.50.720">
    <property type="entry name" value="NAD(P)-binding Rossmann-like Domain"/>
    <property type="match status" value="1"/>
</dbReference>
<evidence type="ECO:0000256" key="6">
    <source>
        <dbReference type="ARBA" id="ARBA00023002"/>
    </source>
</evidence>
<dbReference type="InterPro" id="IPR013149">
    <property type="entry name" value="ADH-like_C"/>
</dbReference>
<protein>
    <recommendedName>
        <fullName evidence="3">alcohol dehydrogenase</fullName>
        <ecNumber evidence="3">1.1.1.1</ecNumber>
    </recommendedName>
</protein>
<comment type="cofactor">
    <cofactor evidence="1 9">
        <name>Zn(2+)</name>
        <dbReference type="ChEBI" id="CHEBI:29105"/>
    </cofactor>
</comment>
<dbReference type="NCBIfam" id="TIGR02822">
    <property type="entry name" value="adh_fam_2"/>
    <property type="match status" value="1"/>
</dbReference>
<keyword evidence="4 9" id="KW-0479">Metal-binding</keyword>
<evidence type="ECO:0000256" key="1">
    <source>
        <dbReference type="ARBA" id="ARBA00001947"/>
    </source>
</evidence>
<organism evidence="12 13">
    <name type="scientific">Streptomyces xantholiticus</name>
    <dbReference type="NCBI Taxonomy" id="68285"/>
    <lineage>
        <taxon>Bacteria</taxon>
        <taxon>Bacillati</taxon>
        <taxon>Actinomycetota</taxon>
        <taxon>Actinomycetes</taxon>
        <taxon>Kitasatosporales</taxon>
        <taxon>Streptomycetaceae</taxon>
        <taxon>Streptomyces</taxon>
    </lineage>
</organism>
<dbReference type="PANTHER" id="PTHR42940:SF8">
    <property type="entry name" value="VACUOLAR PROTEIN SORTING-ASSOCIATED PROTEIN 11"/>
    <property type="match status" value="1"/>
</dbReference>
<evidence type="ECO:0000256" key="3">
    <source>
        <dbReference type="ARBA" id="ARBA00013190"/>
    </source>
</evidence>
<keyword evidence="13" id="KW-1185">Reference proteome</keyword>
<reference evidence="12 13" key="1">
    <citation type="submission" date="2024-06" db="EMBL/GenBank/DDBJ databases">
        <title>The Natural Products Discovery Center: Release of the First 8490 Sequenced Strains for Exploring Actinobacteria Biosynthetic Diversity.</title>
        <authorList>
            <person name="Kalkreuter E."/>
            <person name="Kautsar S.A."/>
            <person name="Yang D."/>
            <person name="Bader C.D."/>
            <person name="Teijaro C.N."/>
            <person name="Fluegel L."/>
            <person name="Davis C.M."/>
            <person name="Simpson J.R."/>
            <person name="Lauterbach L."/>
            <person name="Steele A.D."/>
            <person name="Gui C."/>
            <person name="Meng S."/>
            <person name="Li G."/>
            <person name="Viehrig K."/>
            <person name="Ye F."/>
            <person name="Su P."/>
            <person name="Kiefer A.F."/>
            <person name="Nichols A."/>
            <person name="Cepeda A.J."/>
            <person name="Yan W."/>
            <person name="Fan B."/>
            <person name="Jiang Y."/>
            <person name="Adhikari A."/>
            <person name="Zheng C.-J."/>
            <person name="Schuster L."/>
            <person name="Cowan T.M."/>
            <person name="Smanski M.J."/>
            <person name="Chevrette M.G."/>
            <person name="De Carvalho L.P.S."/>
            <person name="Shen B."/>
        </authorList>
    </citation>
    <scope>NUCLEOTIDE SEQUENCE [LARGE SCALE GENOMIC DNA]</scope>
    <source>
        <strain evidence="12 13">NPDC000837</strain>
    </source>
</reference>
<evidence type="ECO:0000259" key="11">
    <source>
        <dbReference type="Pfam" id="PF08240"/>
    </source>
</evidence>
<comment type="similarity">
    <text evidence="2 9">Belongs to the zinc-containing alcohol dehydrogenase family.</text>
</comment>